<dbReference type="EMBL" id="JAOVZB010000001">
    <property type="protein sequence ID" value="MCV2401483.1"/>
    <property type="molecule type" value="Genomic_DNA"/>
</dbReference>
<name>A0ABT2YNL8_9GAMM</name>
<dbReference type="Proteomes" id="UP001209713">
    <property type="component" value="Unassembled WGS sequence"/>
</dbReference>
<evidence type="ECO:0008006" key="3">
    <source>
        <dbReference type="Google" id="ProtNLM"/>
    </source>
</evidence>
<dbReference type="Pfam" id="PF05728">
    <property type="entry name" value="UPF0227"/>
    <property type="match status" value="1"/>
</dbReference>
<dbReference type="RefSeq" id="WP_263528858.1">
    <property type="nucleotide sequence ID" value="NZ_JAOVZB010000001.1"/>
</dbReference>
<dbReference type="PANTHER" id="PTHR35602:SF3">
    <property type="entry name" value="ESTERASE YQIA"/>
    <property type="match status" value="1"/>
</dbReference>
<organism evidence="1 2">
    <name type="scientific">Marinomonas sargassi</name>
    <dbReference type="NCBI Taxonomy" id="2984494"/>
    <lineage>
        <taxon>Bacteria</taxon>
        <taxon>Pseudomonadati</taxon>
        <taxon>Pseudomonadota</taxon>
        <taxon>Gammaproteobacteria</taxon>
        <taxon>Oceanospirillales</taxon>
        <taxon>Oceanospirillaceae</taxon>
        <taxon>Marinomonas</taxon>
    </lineage>
</organism>
<gene>
    <name evidence="1" type="ORF">OFY17_01175</name>
</gene>
<keyword evidence="2" id="KW-1185">Reference proteome</keyword>
<comment type="caution">
    <text evidence="1">The sequence shown here is derived from an EMBL/GenBank/DDBJ whole genome shotgun (WGS) entry which is preliminary data.</text>
</comment>
<dbReference type="Gene3D" id="3.40.50.1820">
    <property type="entry name" value="alpha/beta hydrolase"/>
    <property type="match status" value="1"/>
</dbReference>
<reference evidence="1 2" key="1">
    <citation type="submission" date="2022-10" db="EMBL/GenBank/DDBJ databases">
        <title>Marinomonas transparenta sp. nov. and Marinomonas sargassi sp. nov., isolated from marine alga (Sargassum natans (L.) Gaillon).</title>
        <authorList>
            <person name="Wang Y."/>
        </authorList>
    </citation>
    <scope>NUCLEOTIDE SEQUENCE [LARGE SCALE GENOMIC DNA]</scope>
    <source>
        <strain evidence="1 2">C2222</strain>
    </source>
</reference>
<proteinExistence type="predicted"/>
<dbReference type="SUPFAM" id="SSF53474">
    <property type="entry name" value="alpha/beta-Hydrolases"/>
    <property type="match status" value="1"/>
</dbReference>
<sequence>MPVLLYIHGFNSSESSYKAQLLIETVSELNKERTVLSPRLSWQPSVAIKQLEDIIQDNLSKGVTLIGSSLGGFYASYLAEKYQLKAILINPAVEAPILLQNHLGKQLNPYTDEEYELTQAHMLELESLVVKQPTESLYWLMVQEGDEVLDYRAALKAYPQPHKLTHEKGGNHRFEGFDQYLNEILVFAGIADN</sequence>
<evidence type="ECO:0000313" key="1">
    <source>
        <dbReference type="EMBL" id="MCV2401483.1"/>
    </source>
</evidence>
<accession>A0ABT2YNL8</accession>
<dbReference type="InterPro" id="IPR029058">
    <property type="entry name" value="AB_hydrolase_fold"/>
</dbReference>
<dbReference type="PANTHER" id="PTHR35602">
    <property type="entry name" value="ESTERASE YQIA-RELATED"/>
    <property type="match status" value="1"/>
</dbReference>
<evidence type="ECO:0000313" key="2">
    <source>
        <dbReference type="Proteomes" id="UP001209713"/>
    </source>
</evidence>
<protein>
    <recommendedName>
        <fullName evidence="3">Esterase YqiA</fullName>
    </recommendedName>
</protein>
<dbReference type="InterPro" id="IPR008886">
    <property type="entry name" value="UPF0227/Esterase_YqiA"/>
</dbReference>